<evidence type="ECO:0000313" key="5">
    <source>
        <dbReference type="EMBL" id="GAA4329345.1"/>
    </source>
</evidence>
<dbReference type="EMBL" id="BAABFT010000009">
    <property type="protein sequence ID" value="GAA4329345.1"/>
    <property type="molecule type" value="Genomic_DNA"/>
</dbReference>
<dbReference type="SUPFAM" id="SSF46689">
    <property type="entry name" value="Homeodomain-like"/>
    <property type="match status" value="1"/>
</dbReference>
<name>A0ABP8GST5_9SPHI</name>
<comment type="caution">
    <text evidence="5">The sequence shown here is derived from an EMBL/GenBank/DDBJ whole genome shotgun (WGS) entry which is preliminary data.</text>
</comment>
<dbReference type="PANTHER" id="PTHR43280:SF32">
    <property type="entry name" value="TRANSCRIPTIONAL REGULATORY PROTEIN"/>
    <property type="match status" value="1"/>
</dbReference>
<reference evidence="6" key="1">
    <citation type="journal article" date="2019" name="Int. J. Syst. Evol. Microbiol.">
        <title>The Global Catalogue of Microorganisms (GCM) 10K type strain sequencing project: providing services to taxonomists for standard genome sequencing and annotation.</title>
        <authorList>
            <consortium name="The Broad Institute Genomics Platform"/>
            <consortium name="The Broad Institute Genome Sequencing Center for Infectious Disease"/>
            <person name="Wu L."/>
            <person name="Ma J."/>
        </authorList>
    </citation>
    <scope>NUCLEOTIDE SEQUENCE [LARGE SCALE GENOMIC DNA]</scope>
    <source>
        <strain evidence="6">JCM 17705</strain>
    </source>
</reference>
<feature type="domain" description="HTH araC/xylS-type" evidence="4">
    <location>
        <begin position="198"/>
        <end position="303"/>
    </location>
</feature>
<dbReference type="Proteomes" id="UP001500582">
    <property type="component" value="Unassembled WGS sequence"/>
</dbReference>
<sequence>MYAMKNKELHRIKTITELHRLGGYDKPQHPLVSIINLEGLENRTDITAVIFDFYVISMKRGCDKLFYGQQKYDFDEGVMAFLAPGQILRGEDDGVPHDLIGWMLFIHPDFLWNTPLAKKIKKYEYFDYNTCEALFLSDREEAIINGIVDNIQIEYSSNIDKFSQDIIISHLETLLNYAERFYQRQFITRKITNHKILTRLEDVLSDCINSEDLLTKGLPSVLDIAYMLNISSKYLSSVLKQLTGQTTQQLIHEKLIEKAKEKLSTSDLTVSEIAYQLGFEHPQSFSKLFKSKTNQSPLDFRQSFN</sequence>
<dbReference type="InterPro" id="IPR009057">
    <property type="entry name" value="Homeodomain-like_sf"/>
</dbReference>
<dbReference type="Pfam" id="PF12833">
    <property type="entry name" value="HTH_18"/>
    <property type="match status" value="1"/>
</dbReference>
<dbReference type="InterPro" id="IPR018060">
    <property type="entry name" value="HTH_AraC"/>
</dbReference>
<dbReference type="PANTHER" id="PTHR43280">
    <property type="entry name" value="ARAC-FAMILY TRANSCRIPTIONAL REGULATOR"/>
    <property type="match status" value="1"/>
</dbReference>
<evidence type="ECO:0000259" key="4">
    <source>
        <dbReference type="PROSITE" id="PS01124"/>
    </source>
</evidence>
<keyword evidence="2" id="KW-0238">DNA-binding</keyword>
<accession>A0ABP8GST5</accession>
<dbReference type="PRINTS" id="PR00032">
    <property type="entry name" value="HTHARAC"/>
</dbReference>
<dbReference type="PROSITE" id="PS01124">
    <property type="entry name" value="HTH_ARAC_FAMILY_2"/>
    <property type="match status" value="1"/>
</dbReference>
<evidence type="ECO:0000256" key="1">
    <source>
        <dbReference type="ARBA" id="ARBA00023015"/>
    </source>
</evidence>
<dbReference type="InterPro" id="IPR020449">
    <property type="entry name" value="Tscrpt_reg_AraC-type_HTH"/>
</dbReference>
<gene>
    <name evidence="5" type="ORF">GCM10023149_33990</name>
</gene>
<evidence type="ECO:0000313" key="6">
    <source>
        <dbReference type="Proteomes" id="UP001500582"/>
    </source>
</evidence>
<keyword evidence="3" id="KW-0804">Transcription</keyword>
<organism evidence="5 6">
    <name type="scientific">Mucilaginibacter gynuensis</name>
    <dbReference type="NCBI Taxonomy" id="1302236"/>
    <lineage>
        <taxon>Bacteria</taxon>
        <taxon>Pseudomonadati</taxon>
        <taxon>Bacteroidota</taxon>
        <taxon>Sphingobacteriia</taxon>
        <taxon>Sphingobacteriales</taxon>
        <taxon>Sphingobacteriaceae</taxon>
        <taxon>Mucilaginibacter</taxon>
    </lineage>
</organism>
<dbReference type="Gene3D" id="1.10.10.60">
    <property type="entry name" value="Homeodomain-like"/>
    <property type="match status" value="1"/>
</dbReference>
<keyword evidence="1" id="KW-0805">Transcription regulation</keyword>
<keyword evidence="6" id="KW-1185">Reference proteome</keyword>
<proteinExistence type="predicted"/>
<protein>
    <submittedName>
        <fullName evidence="5">Helix-turn-helix domain-containing protein</fullName>
    </submittedName>
</protein>
<evidence type="ECO:0000256" key="3">
    <source>
        <dbReference type="ARBA" id="ARBA00023163"/>
    </source>
</evidence>
<evidence type="ECO:0000256" key="2">
    <source>
        <dbReference type="ARBA" id="ARBA00023125"/>
    </source>
</evidence>
<dbReference type="SMART" id="SM00342">
    <property type="entry name" value="HTH_ARAC"/>
    <property type="match status" value="1"/>
</dbReference>